<comment type="caution">
    <text evidence="2">The sequence shown here is derived from an EMBL/GenBank/DDBJ whole genome shotgun (WGS) entry which is preliminary data.</text>
</comment>
<reference evidence="2 3" key="1">
    <citation type="submission" date="2018-06" db="EMBL/GenBank/DDBJ databases">
        <title>Genomic Encyclopedia of Archaeal and Bacterial Type Strains, Phase II (KMG-II): from individual species to whole genera.</title>
        <authorList>
            <person name="Goeker M."/>
        </authorList>
    </citation>
    <scope>NUCLEOTIDE SEQUENCE [LARGE SCALE GENOMIC DNA]</scope>
    <source>
        <strain evidence="2 3">KACC 16626</strain>
    </source>
</reference>
<protein>
    <submittedName>
        <fullName evidence="2">Uncharacterized protein</fullName>
    </submittedName>
</protein>
<gene>
    <name evidence="2" type="ORF">BJ095_13120</name>
</gene>
<name>A0A318TEQ8_9BACL</name>
<keyword evidence="1" id="KW-0472">Membrane</keyword>
<proteinExistence type="predicted"/>
<evidence type="ECO:0000313" key="2">
    <source>
        <dbReference type="EMBL" id="PYF03452.1"/>
    </source>
</evidence>
<dbReference type="AlphaFoldDB" id="A0A318TEQ8"/>
<sequence length="122" mass="14576">MLCVNNDFIEQYAYKMYEEINKSSLFTIVRIEGIEGTYLTSQILKKQWDRKNLITKLILQDKCNNCYVVNPDSFGLKFANGEISYKEYKKLQKRDDFKWISFSLLGISFLCIMLYFLLKFFN</sequence>
<keyword evidence="3" id="KW-1185">Reference proteome</keyword>
<dbReference type="EMBL" id="QJTJ01000031">
    <property type="protein sequence ID" value="PYF03452.1"/>
    <property type="molecule type" value="Genomic_DNA"/>
</dbReference>
<feature type="transmembrane region" description="Helical" evidence="1">
    <location>
        <begin position="99"/>
        <end position="118"/>
    </location>
</feature>
<accession>A0A318TEQ8</accession>
<organism evidence="2 3">
    <name type="scientific">Ureibacillus chungkukjangi</name>
    <dbReference type="NCBI Taxonomy" id="1202712"/>
    <lineage>
        <taxon>Bacteria</taxon>
        <taxon>Bacillati</taxon>
        <taxon>Bacillota</taxon>
        <taxon>Bacilli</taxon>
        <taxon>Bacillales</taxon>
        <taxon>Caryophanaceae</taxon>
        <taxon>Ureibacillus</taxon>
    </lineage>
</organism>
<keyword evidence="1" id="KW-1133">Transmembrane helix</keyword>
<dbReference type="Proteomes" id="UP000247416">
    <property type="component" value="Unassembled WGS sequence"/>
</dbReference>
<keyword evidence="1" id="KW-0812">Transmembrane</keyword>
<evidence type="ECO:0000256" key="1">
    <source>
        <dbReference type="SAM" id="Phobius"/>
    </source>
</evidence>
<evidence type="ECO:0000313" key="3">
    <source>
        <dbReference type="Proteomes" id="UP000247416"/>
    </source>
</evidence>